<evidence type="ECO:0000313" key="4">
    <source>
        <dbReference type="EMBL" id="KJY98534.1"/>
    </source>
</evidence>
<dbReference type="OrthoDB" id="6629433at2"/>
<dbReference type="GO" id="GO:0006310">
    <property type="term" value="P:DNA recombination"/>
    <property type="evidence" value="ECO:0007669"/>
    <property type="project" value="UniProtKB-KW"/>
</dbReference>
<dbReference type="Proteomes" id="UP000033664">
    <property type="component" value="Unassembled WGS sequence"/>
</dbReference>
<keyword evidence="5" id="KW-1185">Reference proteome</keyword>
<reference evidence="4 5" key="1">
    <citation type="journal article" date="2015" name="BMC Genomics">
        <title>Genome mining reveals unlocked bioactive potential of marine Gram-negative bacteria.</title>
        <authorList>
            <person name="Machado H."/>
            <person name="Sonnenschein E.C."/>
            <person name="Melchiorsen J."/>
            <person name="Gram L."/>
        </authorList>
    </citation>
    <scope>NUCLEOTIDE SEQUENCE [LARGE SCALE GENOMIC DNA]</scope>
    <source>
        <strain evidence="4 5">S3137</strain>
    </source>
</reference>
<dbReference type="InterPro" id="IPR050090">
    <property type="entry name" value="Tyrosine_recombinase_XerCD"/>
</dbReference>
<dbReference type="PANTHER" id="PTHR30349:SF64">
    <property type="entry name" value="PROPHAGE INTEGRASE INTD-RELATED"/>
    <property type="match status" value="1"/>
</dbReference>
<dbReference type="GO" id="GO:0003677">
    <property type="term" value="F:DNA binding"/>
    <property type="evidence" value="ECO:0007669"/>
    <property type="project" value="InterPro"/>
</dbReference>
<dbReference type="AlphaFoldDB" id="A0A0F4PNQ3"/>
<feature type="domain" description="Tyr recombinase" evidence="3">
    <location>
        <begin position="189"/>
        <end position="423"/>
    </location>
</feature>
<dbReference type="PANTHER" id="PTHR30349">
    <property type="entry name" value="PHAGE INTEGRASE-RELATED"/>
    <property type="match status" value="1"/>
</dbReference>
<dbReference type="GeneID" id="58229300"/>
<dbReference type="InterPro" id="IPR013762">
    <property type="entry name" value="Integrase-like_cat_sf"/>
</dbReference>
<dbReference type="SUPFAM" id="SSF56349">
    <property type="entry name" value="DNA breaking-rejoining enzymes"/>
    <property type="match status" value="1"/>
</dbReference>
<comment type="caution">
    <text evidence="4">The sequence shown here is derived from an EMBL/GenBank/DDBJ whole genome shotgun (WGS) entry which is preliminary data.</text>
</comment>
<dbReference type="Gene3D" id="1.10.443.10">
    <property type="entry name" value="Intergrase catalytic core"/>
    <property type="match status" value="1"/>
</dbReference>
<gene>
    <name evidence="4" type="ORF">TW72_12435</name>
</gene>
<evidence type="ECO:0000256" key="1">
    <source>
        <dbReference type="ARBA" id="ARBA00022908"/>
    </source>
</evidence>
<proteinExistence type="predicted"/>
<dbReference type="InterPro" id="IPR011010">
    <property type="entry name" value="DNA_brk_join_enz"/>
</dbReference>
<dbReference type="CDD" id="cd00397">
    <property type="entry name" value="DNA_BRE_C"/>
    <property type="match status" value="1"/>
</dbReference>
<evidence type="ECO:0000259" key="3">
    <source>
        <dbReference type="PROSITE" id="PS51898"/>
    </source>
</evidence>
<dbReference type="InterPro" id="IPR002104">
    <property type="entry name" value="Integrase_catalytic"/>
</dbReference>
<keyword evidence="2" id="KW-0233">DNA recombination</keyword>
<protein>
    <submittedName>
        <fullName evidence="4">Integrase</fullName>
    </submittedName>
</protein>
<evidence type="ECO:0000313" key="5">
    <source>
        <dbReference type="Proteomes" id="UP000033664"/>
    </source>
</evidence>
<dbReference type="PROSITE" id="PS51898">
    <property type="entry name" value="TYR_RECOMBINASE"/>
    <property type="match status" value="1"/>
</dbReference>
<name>A0A0F4PNQ3_9GAMM</name>
<sequence>MAKLIYSGDVFSETTIPENEDDNLGLQSYNDNLGSLPTIYDAQGNFVHVVNSYFFDLKAASRLKDISSNSRGLLKYWSFLESQNLSWNSFPPLKHLKPTYMFRSFLLVEIKQNVLSQSTANAYINHVRNFYTWAISEGFLDIRNEKEAPFKIEKISIQNSGSLAHLQPTIIVYSSDLRIRVAKSSQSIRSLSPLSRNDLSLLTKCMMCMSVEFQLQCLLAMLSGLRIQEVSTFTIEALKTSRSVTEGSNRHEVIIGPSTGVQTKYGKQRTIEIPDHLLQCLKRYSISERRLSRAHKLKGKLLAIHEGGVQLNKDKAERFVLSERFEPLFISEQGNPVDKASINARWSDLRKKAKLINSSFSHKFHDLRSTYGTFRLNDMLEVNIKPIEALELLMGWMGHNHETTTWKYLKYLKRKEAQKEKFALLDTIMHEAIRSLNE</sequence>
<dbReference type="Pfam" id="PF00589">
    <property type="entry name" value="Phage_integrase"/>
    <property type="match status" value="1"/>
</dbReference>
<keyword evidence="1" id="KW-0229">DNA integration</keyword>
<dbReference type="PATRIC" id="fig|151081.8.peg.2318"/>
<dbReference type="EMBL" id="JXXZ01000010">
    <property type="protein sequence ID" value="KJY98534.1"/>
    <property type="molecule type" value="Genomic_DNA"/>
</dbReference>
<dbReference type="RefSeq" id="WP_045979657.1">
    <property type="nucleotide sequence ID" value="NZ_JXXY01000010.1"/>
</dbReference>
<organism evidence="4 5">
    <name type="scientific">Pseudoalteromonas ruthenica</name>
    <dbReference type="NCBI Taxonomy" id="151081"/>
    <lineage>
        <taxon>Bacteria</taxon>
        <taxon>Pseudomonadati</taxon>
        <taxon>Pseudomonadota</taxon>
        <taxon>Gammaproteobacteria</taxon>
        <taxon>Alteromonadales</taxon>
        <taxon>Pseudoalteromonadaceae</taxon>
        <taxon>Pseudoalteromonas</taxon>
    </lineage>
</organism>
<evidence type="ECO:0000256" key="2">
    <source>
        <dbReference type="ARBA" id="ARBA00023172"/>
    </source>
</evidence>
<dbReference type="GO" id="GO:0015074">
    <property type="term" value="P:DNA integration"/>
    <property type="evidence" value="ECO:0007669"/>
    <property type="project" value="UniProtKB-KW"/>
</dbReference>
<accession>A0A0F4PNQ3</accession>